<proteinExistence type="inferred from homology"/>
<dbReference type="InterPro" id="IPR001932">
    <property type="entry name" value="PPM-type_phosphatase-like_dom"/>
</dbReference>
<feature type="coiled-coil region" evidence="6">
    <location>
        <begin position="156"/>
        <end position="213"/>
    </location>
</feature>
<feature type="domain" description="PPM-type phosphatase" evidence="8">
    <location>
        <begin position="75"/>
        <end position="435"/>
    </location>
</feature>
<dbReference type="OrthoDB" id="10264738at2759"/>
<evidence type="ECO:0000256" key="3">
    <source>
        <dbReference type="ARBA" id="ARBA00022801"/>
    </source>
</evidence>
<evidence type="ECO:0000256" key="4">
    <source>
        <dbReference type="ARBA" id="ARBA00022912"/>
    </source>
</evidence>
<dbReference type="Proteomes" id="UP000053237">
    <property type="component" value="Unassembled WGS sequence"/>
</dbReference>
<comment type="similarity">
    <text evidence="5">Belongs to the PP2C family.</text>
</comment>
<evidence type="ECO:0000256" key="1">
    <source>
        <dbReference type="ARBA" id="ARBA00004170"/>
    </source>
</evidence>
<reference evidence="9 10" key="1">
    <citation type="submission" date="2012-05" db="EMBL/GenBank/DDBJ databases">
        <title>Recombination and specialization in a pathogen metapopulation.</title>
        <authorList>
            <person name="Gardiner A."/>
            <person name="Kemen E."/>
            <person name="Schultz-Larsen T."/>
            <person name="MacLean D."/>
            <person name="Van Oosterhout C."/>
            <person name="Jones J.D.G."/>
        </authorList>
    </citation>
    <scope>NUCLEOTIDE SEQUENCE [LARGE SCALE GENOMIC DNA]</scope>
    <source>
        <strain evidence="9 10">Ac Nc2</strain>
    </source>
</reference>
<gene>
    <name evidence="9" type="ORF">BN9_001880</name>
</gene>
<feature type="region of interest" description="Disordered" evidence="7">
    <location>
        <begin position="447"/>
        <end position="479"/>
    </location>
</feature>
<dbReference type="InterPro" id="IPR000222">
    <property type="entry name" value="PP2C_BS"/>
</dbReference>
<dbReference type="GO" id="GO:0004722">
    <property type="term" value="F:protein serine/threonine phosphatase activity"/>
    <property type="evidence" value="ECO:0007669"/>
    <property type="project" value="InterPro"/>
</dbReference>
<protein>
    <recommendedName>
        <fullName evidence="8">PPM-type phosphatase domain-containing protein</fullName>
    </recommendedName>
</protein>
<keyword evidence="10" id="KW-1185">Reference proteome</keyword>
<evidence type="ECO:0000256" key="5">
    <source>
        <dbReference type="RuleBase" id="RU003465"/>
    </source>
</evidence>
<name>A0A024FZE1_9STRA</name>
<dbReference type="GO" id="GO:0016020">
    <property type="term" value="C:membrane"/>
    <property type="evidence" value="ECO:0007669"/>
    <property type="project" value="UniProtKB-SubCell"/>
</dbReference>
<dbReference type="SMART" id="SM00332">
    <property type="entry name" value="PP2Cc"/>
    <property type="match status" value="1"/>
</dbReference>
<feature type="compositionally biased region" description="Polar residues" evidence="7">
    <location>
        <begin position="48"/>
        <end position="58"/>
    </location>
</feature>
<dbReference type="PROSITE" id="PS01032">
    <property type="entry name" value="PPM_1"/>
    <property type="match status" value="1"/>
</dbReference>
<feature type="compositionally biased region" description="Basic and acidic residues" evidence="7">
    <location>
        <begin position="22"/>
        <end position="37"/>
    </location>
</feature>
<keyword evidence="4 5" id="KW-0904">Protein phosphatase</keyword>
<keyword evidence="3 5" id="KW-0378">Hydrolase</keyword>
<feature type="compositionally biased region" description="Polar residues" evidence="7">
    <location>
        <begin position="451"/>
        <end position="471"/>
    </location>
</feature>
<evidence type="ECO:0000256" key="2">
    <source>
        <dbReference type="ARBA" id="ARBA00022723"/>
    </source>
</evidence>
<dbReference type="Pfam" id="PF00481">
    <property type="entry name" value="PP2C"/>
    <property type="match status" value="1"/>
</dbReference>
<dbReference type="GO" id="GO:0046872">
    <property type="term" value="F:metal ion binding"/>
    <property type="evidence" value="ECO:0007669"/>
    <property type="project" value="UniProtKB-KW"/>
</dbReference>
<dbReference type="STRING" id="65357.A0A024FZE1"/>
<organism evidence="9 10">
    <name type="scientific">Albugo candida</name>
    <dbReference type="NCBI Taxonomy" id="65357"/>
    <lineage>
        <taxon>Eukaryota</taxon>
        <taxon>Sar</taxon>
        <taxon>Stramenopiles</taxon>
        <taxon>Oomycota</taxon>
        <taxon>Peronosporomycetes</taxon>
        <taxon>Albuginales</taxon>
        <taxon>Albuginaceae</taxon>
        <taxon>Albugo</taxon>
    </lineage>
</organism>
<comment type="caution">
    <text evidence="9">The sequence shown here is derived from an EMBL/GenBank/DDBJ whole genome shotgun (WGS) entry which is preliminary data.</text>
</comment>
<dbReference type="InParanoid" id="A0A024FZE1"/>
<dbReference type="InterPro" id="IPR036457">
    <property type="entry name" value="PPM-type-like_dom_sf"/>
</dbReference>
<dbReference type="PROSITE" id="PS51746">
    <property type="entry name" value="PPM_2"/>
    <property type="match status" value="1"/>
</dbReference>
<dbReference type="PANTHER" id="PTHR47992">
    <property type="entry name" value="PROTEIN PHOSPHATASE"/>
    <property type="match status" value="1"/>
</dbReference>
<dbReference type="CDD" id="cd00143">
    <property type="entry name" value="PP2Cc"/>
    <property type="match status" value="1"/>
</dbReference>
<dbReference type="EMBL" id="CAIX01000001">
    <property type="protein sequence ID" value="CCI39405.1"/>
    <property type="molecule type" value="Genomic_DNA"/>
</dbReference>
<keyword evidence="2" id="KW-0479">Metal-binding</keyword>
<evidence type="ECO:0000313" key="10">
    <source>
        <dbReference type="Proteomes" id="UP000053237"/>
    </source>
</evidence>
<feature type="region of interest" description="Disordered" evidence="7">
    <location>
        <begin position="1"/>
        <end position="66"/>
    </location>
</feature>
<dbReference type="SUPFAM" id="SSF81606">
    <property type="entry name" value="PP2C-like"/>
    <property type="match status" value="1"/>
</dbReference>
<evidence type="ECO:0000256" key="7">
    <source>
        <dbReference type="SAM" id="MobiDB-lite"/>
    </source>
</evidence>
<evidence type="ECO:0000259" key="8">
    <source>
        <dbReference type="PROSITE" id="PS51746"/>
    </source>
</evidence>
<dbReference type="InterPro" id="IPR015655">
    <property type="entry name" value="PP2C"/>
</dbReference>
<dbReference type="Gene3D" id="3.60.40.10">
    <property type="entry name" value="PPM-type phosphatase domain"/>
    <property type="match status" value="2"/>
</dbReference>
<sequence>MNGKRPWIEEASVGENLEGEELQNHQPRDVESQRDLNAEGPTKKGKSGSISNDTVSSHPQEREEVVDEVTIQDLSYATESWQGFKKVNEDRFINQSKHLLGPVFGIFDGHGGTFTAEYLVRNLMRTVRSCWKQKNQSVQASFENIYRTSCLECNRSERLKAQMLSLAEQIREIETLISQSHGEEQVMELDVLRKELLSTTEAVQREIDQIDREEHERMDHYHKLAVENETRICDAIREGFIRTDSNLIQRQDLRDGSTALIVWFVGYGTKRLRFFVANVGDCRAVLCRYGKAVPLSIDHKPDRPSEKQRITQSGGFVGQIAGVARVYAAAGAGLALGASKTAIYLSVSRSFGDVKLKFPSPIVSAEPEIAVFDVEEEDLFIVIACDGIWDVMSNEEIIEIGLKLFGDPKAAADAIVKQAYRKKSQDNLTVSIIEFKSREPQAAAALEKQSRSTNPLHATTAAEGSSPINNSDEIDMFTI</sequence>
<accession>A0A024FZE1</accession>
<evidence type="ECO:0000256" key="6">
    <source>
        <dbReference type="SAM" id="Coils"/>
    </source>
</evidence>
<dbReference type="AlphaFoldDB" id="A0A024FZE1"/>
<comment type="subcellular location">
    <subcellularLocation>
        <location evidence="1">Membrane</location>
        <topology evidence="1">Peripheral membrane protein</topology>
    </subcellularLocation>
</comment>
<evidence type="ECO:0000313" key="9">
    <source>
        <dbReference type="EMBL" id="CCI39405.1"/>
    </source>
</evidence>
<keyword evidence="6" id="KW-0175">Coiled coil</keyword>